<evidence type="ECO:0000259" key="1">
    <source>
        <dbReference type="Pfam" id="PF13592"/>
    </source>
</evidence>
<organism evidence="2 3">
    <name type="scientific">Limnofasciculus baicalensis BBK-W-15</name>
    <dbReference type="NCBI Taxonomy" id="2699891"/>
    <lineage>
        <taxon>Bacteria</taxon>
        <taxon>Bacillati</taxon>
        <taxon>Cyanobacteriota</taxon>
        <taxon>Cyanophyceae</taxon>
        <taxon>Coleofasciculales</taxon>
        <taxon>Coleofasciculaceae</taxon>
        <taxon>Limnofasciculus</taxon>
        <taxon>Limnofasciculus baicalensis</taxon>
    </lineage>
</organism>
<dbReference type="EMBL" id="JAMZMM010000344">
    <property type="protein sequence ID" value="MCP2731524.1"/>
    <property type="molecule type" value="Genomic_DNA"/>
</dbReference>
<dbReference type="InterPro" id="IPR025959">
    <property type="entry name" value="Winged_HTH_dom"/>
</dbReference>
<reference evidence="2" key="1">
    <citation type="submission" date="2022-06" db="EMBL/GenBank/DDBJ databases">
        <title>New cyanobacteria of genus Symplocastrum in benthos of Lake Baikal.</title>
        <authorList>
            <person name="Sorokovikova E."/>
            <person name="Tikhonova I."/>
            <person name="Krasnopeev A."/>
            <person name="Evseev P."/>
            <person name="Gladkikh A."/>
            <person name="Belykh O."/>
        </authorList>
    </citation>
    <scope>NUCLEOTIDE SEQUENCE</scope>
    <source>
        <strain evidence="2">BBK-W-15</strain>
    </source>
</reference>
<keyword evidence="3" id="KW-1185">Reference proteome</keyword>
<accession>A0AAE3GW10</accession>
<dbReference type="Proteomes" id="UP001204953">
    <property type="component" value="Unassembled WGS sequence"/>
</dbReference>
<evidence type="ECO:0000313" key="2">
    <source>
        <dbReference type="EMBL" id="MCP2731524.1"/>
    </source>
</evidence>
<protein>
    <submittedName>
        <fullName evidence="2">Winged helix-turn-helix domain-containing protein</fullName>
    </submittedName>
</protein>
<name>A0AAE3GW10_9CYAN</name>
<comment type="caution">
    <text evidence="2">The sequence shown here is derived from an EMBL/GenBank/DDBJ whole genome shotgun (WGS) entry which is preliminary data.</text>
</comment>
<gene>
    <name evidence="2" type="ORF">NJ959_24150</name>
</gene>
<sequence>MTSAEMSEVISWLKEQEYWDLSELKCYLAERSDVVFQSPTSYYKILKSARISWQKAQKKHPRQEPELVKKRVKEINEILEELMPAIKAEKLVVYAVDEVHLLE</sequence>
<feature type="domain" description="Winged helix-turn helix" evidence="1">
    <location>
        <begin position="15"/>
        <end position="74"/>
    </location>
</feature>
<proteinExistence type="predicted"/>
<dbReference type="Pfam" id="PF13592">
    <property type="entry name" value="HTH_33"/>
    <property type="match status" value="1"/>
</dbReference>
<evidence type="ECO:0000313" key="3">
    <source>
        <dbReference type="Proteomes" id="UP001204953"/>
    </source>
</evidence>
<dbReference type="AlphaFoldDB" id="A0AAE3GW10"/>